<sequence length="53" mass="5616">MVNATMPDMVTGEPNIVCTNLGACLNKSGTSMTPRPNPNEIAIVMILRLSSNP</sequence>
<organism evidence="1 2">
    <name type="scientific">Vibrio hangzhouensis</name>
    <dbReference type="NCBI Taxonomy" id="462991"/>
    <lineage>
        <taxon>Bacteria</taxon>
        <taxon>Pseudomonadati</taxon>
        <taxon>Pseudomonadota</taxon>
        <taxon>Gammaproteobacteria</taxon>
        <taxon>Vibrionales</taxon>
        <taxon>Vibrionaceae</taxon>
        <taxon>Vibrio</taxon>
    </lineage>
</organism>
<dbReference type="EMBL" id="FNVG01000008">
    <property type="protein sequence ID" value="SEG16638.1"/>
    <property type="molecule type" value="Genomic_DNA"/>
</dbReference>
<dbReference type="Proteomes" id="UP000236721">
    <property type="component" value="Unassembled WGS sequence"/>
</dbReference>
<reference evidence="2" key="1">
    <citation type="submission" date="2016-10" db="EMBL/GenBank/DDBJ databases">
        <authorList>
            <person name="Varghese N."/>
            <person name="Submissions S."/>
        </authorList>
    </citation>
    <scope>NUCLEOTIDE SEQUENCE [LARGE SCALE GENOMIC DNA]</scope>
    <source>
        <strain evidence="2">CGMCC 1.7062</strain>
    </source>
</reference>
<protein>
    <submittedName>
        <fullName evidence="1">Uncharacterized protein</fullName>
    </submittedName>
</protein>
<evidence type="ECO:0000313" key="1">
    <source>
        <dbReference type="EMBL" id="SEG16638.1"/>
    </source>
</evidence>
<dbReference type="AlphaFoldDB" id="A0A1H5XY96"/>
<accession>A0A1H5XY96</accession>
<evidence type="ECO:0000313" key="2">
    <source>
        <dbReference type="Proteomes" id="UP000236721"/>
    </source>
</evidence>
<gene>
    <name evidence="1" type="ORF">SAMN04488244_10840</name>
</gene>
<name>A0A1H5XY96_9VIBR</name>
<proteinExistence type="predicted"/>
<keyword evidence="2" id="KW-1185">Reference proteome</keyword>